<comment type="caution">
    <text evidence="1">The sequence shown here is derived from an EMBL/GenBank/DDBJ whole genome shotgun (WGS) entry which is preliminary data.</text>
</comment>
<dbReference type="STRING" id="1343740.M271_14415"/>
<sequence>MYADALALPPVTGCGRLRDRVPRWIRGEQPRLVNMRSMEIYRQLGLAAKITGNAFTPEYGRIRFRDTLHDRDFATAAMVGVNASAPAGVAAH</sequence>
<organism evidence="1 2">
    <name type="scientific">Streptomyces rapamycinicus (strain ATCC 29253 / DSM 41530 / NRRL 5491 / AYB-994)</name>
    <name type="common">Streptomyces hygroscopicus (strain ATCC 29253)</name>
    <dbReference type="NCBI Taxonomy" id="1343740"/>
    <lineage>
        <taxon>Bacteria</taxon>
        <taxon>Bacillati</taxon>
        <taxon>Actinomycetota</taxon>
        <taxon>Actinomycetes</taxon>
        <taxon>Kitasatosporales</taxon>
        <taxon>Streptomycetaceae</taxon>
        <taxon>Streptomyces</taxon>
        <taxon>Streptomyces violaceusniger group</taxon>
    </lineage>
</organism>
<evidence type="ECO:0000313" key="2">
    <source>
        <dbReference type="Proteomes" id="UP000281594"/>
    </source>
</evidence>
<protein>
    <submittedName>
        <fullName evidence="1">Uncharacterized protein</fullName>
    </submittedName>
</protein>
<evidence type="ECO:0000313" key="1">
    <source>
        <dbReference type="EMBL" id="RLV73380.1"/>
    </source>
</evidence>
<accession>A0A3L8R199</accession>
<dbReference type="AlphaFoldDB" id="A0A3L8R199"/>
<dbReference type="EMBL" id="QYCY01000002">
    <property type="protein sequence ID" value="RLV73380.1"/>
    <property type="molecule type" value="Genomic_DNA"/>
</dbReference>
<gene>
    <name evidence="1" type="ORF">D3C57_129180</name>
</gene>
<name>A0A3L8R199_STRRN</name>
<dbReference type="Proteomes" id="UP000281594">
    <property type="component" value="Unassembled WGS sequence"/>
</dbReference>
<proteinExistence type="predicted"/>
<reference evidence="1 2" key="1">
    <citation type="journal article" date="2018" name="J. Biol. Chem.">
        <title>Discovery of the actinoplanic acid pathway in Streptomyces rapamycinicus reveals a genetically conserved synergism with rapamycin.</title>
        <authorList>
            <person name="Mrak P."/>
            <person name="Krastel P."/>
            <person name="Pivk Lukancic P."/>
            <person name="Tao J."/>
            <person name="Pistorius D."/>
            <person name="Moore C.M."/>
        </authorList>
    </citation>
    <scope>NUCLEOTIDE SEQUENCE [LARGE SCALE GENOMIC DNA]</scope>
    <source>
        <strain evidence="1 2">NRRL 5491</strain>
    </source>
</reference>